<keyword evidence="2" id="KW-1185">Reference proteome</keyword>
<protein>
    <submittedName>
        <fullName evidence="1">Uncharacterized protein</fullName>
    </submittedName>
</protein>
<feature type="non-terminal residue" evidence="1">
    <location>
        <position position="109"/>
    </location>
</feature>
<sequence>MNSLNSQENTGSLVLQKKVLNDPKWNEENSLNDIKEIIFERVENIETCMAWFTSVKYKLPNVESLVFGEFDMSLERFRLLTPVFNFNSLHRLSLGEISLEMYDTIIVAE</sequence>
<dbReference type="EMBL" id="KE561373">
    <property type="protein sequence ID" value="EPZ30797.1"/>
    <property type="molecule type" value="Genomic_DNA"/>
</dbReference>
<dbReference type="AlphaFoldDB" id="A0A075AQC0"/>
<organism evidence="1 2">
    <name type="scientific">Rozella allomycis (strain CSF55)</name>
    <dbReference type="NCBI Taxonomy" id="988480"/>
    <lineage>
        <taxon>Eukaryota</taxon>
        <taxon>Fungi</taxon>
        <taxon>Fungi incertae sedis</taxon>
        <taxon>Cryptomycota</taxon>
        <taxon>Cryptomycota incertae sedis</taxon>
        <taxon>Rozella</taxon>
    </lineage>
</organism>
<reference evidence="1 2" key="1">
    <citation type="journal article" date="2013" name="Curr. Biol.">
        <title>Shared signatures of parasitism and phylogenomics unite Cryptomycota and microsporidia.</title>
        <authorList>
            <person name="James T.Y."/>
            <person name="Pelin A."/>
            <person name="Bonen L."/>
            <person name="Ahrendt S."/>
            <person name="Sain D."/>
            <person name="Corradi N."/>
            <person name="Stajich J.E."/>
        </authorList>
    </citation>
    <scope>NUCLEOTIDE SEQUENCE [LARGE SCALE GENOMIC DNA]</scope>
    <source>
        <strain evidence="1 2">CSF55</strain>
    </source>
</reference>
<name>A0A075AQC0_ROZAC</name>
<dbReference type="Proteomes" id="UP000030755">
    <property type="component" value="Unassembled WGS sequence"/>
</dbReference>
<evidence type="ECO:0000313" key="1">
    <source>
        <dbReference type="EMBL" id="EPZ30797.1"/>
    </source>
</evidence>
<accession>A0A075AQC0</accession>
<gene>
    <name evidence="1" type="ORF">O9G_005617</name>
</gene>
<evidence type="ECO:0000313" key="2">
    <source>
        <dbReference type="Proteomes" id="UP000030755"/>
    </source>
</evidence>
<dbReference type="HOGENOM" id="CLU_2185451_0_0_1"/>
<proteinExistence type="predicted"/>